<dbReference type="Gene3D" id="1.10.510.10">
    <property type="entry name" value="Transferase(Phosphotransferase) domain 1"/>
    <property type="match status" value="1"/>
</dbReference>
<reference evidence="9 10" key="1">
    <citation type="submission" date="2019-07" db="EMBL/GenBank/DDBJ databases">
        <title>New species of Amycolatopsis and Streptomyces.</title>
        <authorList>
            <person name="Duangmal K."/>
            <person name="Teo W.F.A."/>
            <person name="Lipun K."/>
        </authorList>
    </citation>
    <scope>NUCLEOTIDE SEQUENCE [LARGE SCALE GENOMIC DNA]</scope>
    <source>
        <strain evidence="9 10">TISTR 2346</strain>
    </source>
</reference>
<dbReference type="PANTHER" id="PTHR43289:SF6">
    <property type="entry name" value="SERINE_THREONINE-PROTEIN KINASE NEKL-3"/>
    <property type="match status" value="1"/>
</dbReference>
<evidence type="ECO:0000256" key="2">
    <source>
        <dbReference type="ARBA" id="ARBA00022527"/>
    </source>
</evidence>
<dbReference type="GO" id="GO:0004674">
    <property type="term" value="F:protein serine/threonine kinase activity"/>
    <property type="evidence" value="ECO:0007669"/>
    <property type="project" value="UniProtKB-KW"/>
</dbReference>
<keyword evidence="6 7" id="KW-0067">ATP-binding</keyword>
<keyword evidence="2 9" id="KW-0723">Serine/threonine-protein kinase</keyword>
<keyword evidence="4 7" id="KW-0547">Nucleotide-binding</keyword>
<dbReference type="OrthoDB" id="9762169at2"/>
<comment type="caution">
    <text evidence="9">The sequence shown here is derived from an EMBL/GenBank/DDBJ whole genome shotgun (WGS) entry which is preliminary data.</text>
</comment>
<evidence type="ECO:0000256" key="7">
    <source>
        <dbReference type="PROSITE-ProRule" id="PRU10141"/>
    </source>
</evidence>
<dbReference type="EC" id="2.7.11.1" evidence="1"/>
<dbReference type="Gene3D" id="3.30.200.20">
    <property type="entry name" value="Phosphorylase Kinase, domain 1"/>
    <property type="match status" value="1"/>
</dbReference>
<gene>
    <name evidence="9" type="ORF">FNH04_34345</name>
</gene>
<dbReference type="SMART" id="SM00220">
    <property type="entry name" value="S_TKc"/>
    <property type="match status" value="1"/>
</dbReference>
<evidence type="ECO:0000256" key="4">
    <source>
        <dbReference type="ARBA" id="ARBA00022741"/>
    </source>
</evidence>
<keyword evidence="3" id="KW-0808">Transferase</keyword>
<dbReference type="InterPro" id="IPR008271">
    <property type="entry name" value="Ser/Thr_kinase_AS"/>
</dbReference>
<evidence type="ECO:0000256" key="3">
    <source>
        <dbReference type="ARBA" id="ARBA00022679"/>
    </source>
</evidence>
<proteinExistence type="predicted"/>
<dbReference type="EMBL" id="VJZE01000364">
    <property type="protein sequence ID" value="MPY44802.1"/>
    <property type="molecule type" value="Genomic_DNA"/>
</dbReference>
<evidence type="ECO:0000259" key="8">
    <source>
        <dbReference type="PROSITE" id="PS50011"/>
    </source>
</evidence>
<evidence type="ECO:0000313" key="10">
    <source>
        <dbReference type="Proteomes" id="UP000326979"/>
    </source>
</evidence>
<dbReference type="Pfam" id="PF00069">
    <property type="entry name" value="Pkinase"/>
    <property type="match status" value="1"/>
</dbReference>
<evidence type="ECO:0000313" key="9">
    <source>
        <dbReference type="EMBL" id="MPY44802.1"/>
    </source>
</evidence>
<organism evidence="9 10">
    <name type="scientific">Streptomyces phyllanthi</name>
    <dbReference type="NCBI Taxonomy" id="1803180"/>
    <lineage>
        <taxon>Bacteria</taxon>
        <taxon>Bacillati</taxon>
        <taxon>Actinomycetota</taxon>
        <taxon>Actinomycetes</taxon>
        <taxon>Kitasatosporales</taxon>
        <taxon>Streptomycetaceae</taxon>
        <taxon>Streptomyces</taxon>
    </lineage>
</organism>
<keyword evidence="5 9" id="KW-0418">Kinase</keyword>
<dbReference type="InterPro" id="IPR017441">
    <property type="entry name" value="Protein_kinase_ATP_BS"/>
</dbReference>
<feature type="domain" description="Protein kinase" evidence="8">
    <location>
        <begin position="44"/>
        <end position="303"/>
    </location>
</feature>
<sequence length="304" mass="32341">MLVRHENVAGVLLHVSAVAAVEGGTGVPEIAPGGVPGSLVRGRYRLVESIGQGGMGRVWRATDEMLDRQVAVKEMRIDGLDPEDTRTRRQRTLREARATARIAHPNVVRIYDVVDEGERLWIVMELVDGRSLERIMVEDGPLNVRETARVGLELVAALGQVHAVGVLHRDIKPANVLVERGGDSLVVLTDFGIAAIQNAEALTMVGMIVGSPDYMAPERVSGRPQGPPSDLWSLGATLCAALGGHSPFSRATTLATLHAVLYEDPDIPPGAGELRETLTALLDKEPGARPGLREVAAALGPVAG</sequence>
<name>A0A5N8WCD5_9ACTN</name>
<dbReference type="GO" id="GO:0005524">
    <property type="term" value="F:ATP binding"/>
    <property type="evidence" value="ECO:0007669"/>
    <property type="project" value="UniProtKB-UniRule"/>
</dbReference>
<evidence type="ECO:0000256" key="5">
    <source>
        <dbReference type="ARBA" id="ARBA00022777"/>
    </source>
</evidence>
<dbReference type="InterPro" id="IPR000719">
    <property type="entry name" value="Prot_kinase_dom"/>
</dbReference>
<dbReference type="CDD" id="cd14014">
    <property type="entry name" value="STKc_PknB_like"/>
    <property type="match status" value="1"/>
</dbReference>
<dbReference type="PROSITE" id="PS00107">
    <property type="entry name" value="PROTEIN_KINASE_ATP"/>
    <property type="match status" value="1"/>
</dbReference>
<dbReference type="Proteomes" id="UP000326979">
    <property type="component" value="Unassembled WGS sequence"/>
</dbReference>
<dbReference type="PANTHER" id="PTHR43289">
    <property type="entry name" value="MITOGEN-ACTIVATED PROTEIN KINASE KINASE KINASE 20-RELATED"/>
    <property type="match status" value="1"/>
</dbReference>
<feature type="non-terminal residue" evidence="9">
    <location>
        <position position="304"/>
    </location>
</feature>
<dbReference type="SUPFAM" id="SSF56112">
    <property type="entry name" value="Protein kinase-like (PK-like)"/>
    <property type="match status" value="1"/>
</dbReference>
<dbReference type="PROSITE" id="PS50011">
    <property type="entry name" value="PROTEIN_KINASE_DOM"/>
    <property type="match status" value="1"/>
</dbReference>
<dbReference type="PROSITE" id="PS00108">
    <property type="entry name" value="PROTEIN_KINASE_ST"/>
    <property type="match status" value="1"/>
</dbReference>
<dbReference type="InterPro" id="IPR011009">
    <property type="entry name" value="Kinase-like_dom_sf"/>
</dbReference>
<accession>A0A5N8WCD5</accession>
<protein>
    <recommendedName>
        <fullName evidence="1">non-specific serine/threonine protein kinase</fullName>
        <ecNumber evidence="1">2.7.11.1</ecNumber>
    </recommendedName>
</protein>
<dbReference type="AlphaFoldDB" id="A0A5N8WCD5"/>
<feature type="binding site" evidence="7">
    <location>
        <position position="73"/>
    </location>
    <ligand>
        <name>ATP</name>
        <dbReference type="ChEBI" id="CHEBI:30616"/>
    </ligand>
</feature>
<keyword evidence="10" id="KW-1185">Reference proteome</keyword>
<evidence type="ECO:0000256" key="1">
    <source>
        <dbReference type="ARBA" id="ARBA00012513"/>
    </source>
</evidence>
<evidence type="ECO:0000256" key="6">
    <source>
        <dbReference type="ARBA" id="ARBA00022840"/>
    </source>
</evidence>